<dbReference type="AlphaFoldDB" id="A0A1I4CCV7"/>
<keyword evidence="2" id="KW-1185">Reference proteome</keyword>
<sequence>MALKMKRSAVAGKVPTTGQLDLGELAVNTHDGKLYLKRDNGSESIQRLANSGQDEDFENLSARKLTFDNLEKSGLSGDGDLGFDASQGLILYRTQQGVNGAVTVLDGANIEAGDGIAITNTGLGGTGTQKFVFSATSGLPSLAAGANIRSRVDGQTNTTSTSWITRHTFEFLQGGTIRVVHDLMRSGNSGPQTRIRRLRNGSWTTIATYTATTSWVTKTADVAVKMGDQVIVQYKGATTGTGKDIQYHNIYIRNVRFQTGGEDLYPGILKAVEGNSV</sequence>
<name>A0A1I4CCV7_9RHOB</name>
<organism evidence="1 2">
    <name type="scientific">Shimia haliotis</name>
    <dbReference type="NCBI Taxonomy" id="1280847"/>
    <lineage>
        <taxon>Bacteria</taxon>
        <taxon>Pseudomonadati</taxon>
        <taxon>Pseudomonadota</taxon>
        <taxon>Alphaproteobacteria</taxon>
        <taxon>Rhodobacterales</taxon>
        <taxon>Roseobacteraceae</taxon>
    </lineage>
</organism>
<accession>A0A1I4CCV7</accession>
<reference evidence="2" key="1">
    <citation type="submission" date="2016-10" db="EMBL/GenBank/DDBJ databases">
        <authorList>
            <person name="Varghese N."/>
            <person name="Submissions S."/>
        </authorList>
    </citation>
    <scope>NUCLEOTIDE SEQUENCE [LARGE SCALE GENOMIC DNA]</scope>
    <source>
        <strain evidence="2">DSM 28453</strain>
    </source>
</reference>
<proteinExistence type="predicted"/>
<evidence type="ECO:0000313" key="2">
    <source>
        <dbReference type="Proteomes" id="UP000198851"/>
    </source>
</evidence>
<evidence type="ECO:0008006" key="3">
    <source>
        <dbReference type="Google" id="ProtNLM"/>
    </source>
</evidence>
<dbReference type="EMBL" id="FOSZ01000002">
    <property type="protein sequence ID" value="SFK77996.1"/>
    <property type="molecule type" value="Genomic_DNA"/>
</dbReference>
<protein>
    <recommendedName>
        <fullName evidence="3">Major tropism determinant N-terminal domain-containing protein</fullName>
    </recommendedName>
</protein>
<gene>
    <name evidence="1" type="ORF">SAMN04488036_102151</name>
</gene>
<dbReference type="STRING" id="1280847.SAMN04488036_102151"/>
<dbReference type="Proteomes" id="UP000198851">
    <property type="component" value="Unassembled WGS sequence"/>
</dbReference>
<evidence type="ECO:0000313" key="1">
    <source>
        <dbReference type="EMBL" id="SFK77996.1"/>
    </source>
</evidence>
<dbReference type="RefSeq" id="WP_093321723.1">
    <property type="nucleotide sequence ID" value="NZ_FOSZ01000002.1"/>
</dbReference>
<dbReference type="OrthoDB" id="8910624at2"/>